<dbReference type="EMBL" id="JAHRHJ020000008">
    <property type="protein sequence ID" value="KAH9304685.1"/>
    <property type="molecule type" value="Genomic_DNA"/>
</dbReference>
<dbReference type="Proteomes" id="UP000824469">
    <property type="component" value="Unassembled WGS sequence"/>
</dbReference>
<name>A0AA38CQV2_TAXCH</name>
<protein>
    <submittedName>
        <fullName evidence="1">Uncharacterized protein</fullName>
    </submittedName>
</protein>
<dbReference type="AlphaFoldDB" id="A0AA38CQV2"/>
<gene>
    <name evidence="1" type="ORF">KI387_009089</name>
</gene>
<organism evidence="1 2">
    <name type="scientific">Taxus chinensis</name>
    <name type="common">Chinese yew</name>
    <name type="synonym">Taxus wallichiana var. chinensis</name>
    <dbReference type="NCBI Taxonomy" id="29808"/>
    <lineage>
        <taxon>Eukaryota</taxon>
        <taxon>Viridiplantae</taxon>
        <taxon>Streptophyta</taxon>
        <taxon>Embryophyta</taxon>
        <taxon>Tracheophyta</taxon>
        <taxon>Spermatophyta</taxon>
        <taxon>Pinopsida</taxon>
        <taxon>Pinidae</taxon>
        <taxon>Conifers II</taxon>
        <taxon>Cupressales</taxon>
        <taxon>Taxaceae</taxon>
        <taxon>Taxus</taxon>
    </lineage>
</organism>
<comment type="caution">
    <text evidence="1">The sequence shown here is derived from an EMBL/GenBank/DDBJ whole genome shotgun (WGS) entry which is preliminary data.</text>
</comment>
<sequence>KGTANAVVLKVGPGHPSNQAKPSSNLSLVQAFQFKREQKKYTSIGEPYSSVLENLIKANAITLPPIKPHTGFDPSRPIP</sequence>
<evidence type="ECO:0000313" key="1">
    <source>
        <dbReference type="EMBL" id="KAH9304685.1"/>
    </source>
</evidence>
<keyword evidence="2" id="KW-1185">Reference proteome</keyword>
<feature type="non-terminal residue" evidence="1">
    <location>
        <position position="1"/>
    </location>
</feature>
<reference evidence="1 2" key="1">
    <citation type="journal article" date="2021" name="Nat. Plants">
        <title>The Taxus genome provides insights into paclitaxel biosynthesis.</title>
        <authorList>
            <person name="Xiong X."/>
            <person name="Gou J."/>
            <person name="Liao Q."/>
            <person name="Li Y."/>
            <person name="Zhou Q."/>
            <person name="Bi G."/>
            <person name="Li C."/>
            <person name="Du R."/>
            <person name="Wang X."/>
            <person name="Sun T."/>
            <person name="Guo L."/>
            <person name="Liang H."/>
            <person name="Lu P."/>
            <person name="Wu Y."/>
            <person name="Zhang Z."/>
            <person name="Ro D.K."/>
            <person name="Shang Y."/>
            <person name="Huang S."/>
            <person name="Yan J."/>
        </authorList>
    </citation>
    <scope>NUCLEOTIDE SEQUENCE [LARGE SCALE GENOMIC DNA]</scope>
    <source>
        <strain evidence="1">Ta-2019</strain>
    </source>
</reference>
<proteinExistence type="predicted"/>
<accession>A0AA38CQV2</accession>
<evidence type="ECO:0000313" key="2">
    <source>
        <dbReference type="Proteomes" id="UP000824469"/>
    </source>
</evidence>
<feature type="non-terminal residue" evidence="1">
    <location>
        <position position="79"/>
    </location>
</feature>